<reference evidence="6" key="1">
    <citation type="journal article" date="2019" name="Int. J. Syst. Evol. Microbiol.">
        <title>The Global Catalogue of Microorganisms (GCM) 10K type strain sequencing project: providing services to taxonomists for standard genome sequencing and annotation.</title>
        <authorList>
            <consortium name="The Broad Institute Genomics Platform"/>
            <consortium name="The Broad Institute Genome Sequencing Center for Infectious Disease"/>
            <person name="Wu L."/>
            <person name="Ma J."/>
        </authorList>
    </citation>
    <scope>NUCLEOTIDE SEQUENCE [LARGE SCALE GENOMIC DNA]</scope>
    <source>
        <strain evidence="6">CGMCC 4.1721</strain>
    </source>
</reference>
<dbReference type="RefSeq" id="WP_107418464.1">
    <property type="nucleotide sequence ID" value="NZ_JBFADZ010000006.1"/>
</dbReference>
<accession>A0ABW0B6T7</accession>
<dbReference type="InterPro" id="IPR036291">
    <property type="entry name" value="NAD(P)-bd_dom_sf"/>
</dbReference>
<dbReference type="Gene3D" id="3.40.50.10860">
    <property type="entry name" value="Leucine Dehydrogenase, chain A, domain 1"/>
    <property type="match status" value="1"/>
</dbReference>
<dbReference type="PANTHER" id="PTHR21089">
    <property type="entry name" value="SHIKIMATE DEHYDROGENASE"/>
    <property type="match status" value="1"/>
</dbReference>
<dbReference type="Pfam" id="PF03807">
    <property type="entry name" value="F420_oxidored"/>
    <property type="match status" value="1"/>
</dbReference>
<dbReference type="InterPro" id="IPR046346">
    <property type="entry name" value="Aminoacid_DH-like_N_sf"/>
</dbReference>
<evidence type="ECO:0000313" key="6">
    <source>
        <dbReference type="Proteomes" id="UP001596208"/>
    </source>
</evidence>
<evidence type="ECO:0000256" key="2">
    <source>
        <dbReference type="ARBA" id="ARBA00023141"/>
    </source>
</evidence>
<protein>
    <submittedName>
        <fullName evidence="5">Shikimate dehydrogenase family protein</fullName>
    </submittedName>
</protein>
<comment type="caution">
    <text evidence="5">The sequence shown here is derived from an EMBL/GenBank/DDBJ whole genome shotgun (WGS) entry which is preliminary data.</text>
</comment>
<dbReference type="InterPro" id="IPR028939">
    <property type="entry name" value="P5C_Rdtase_cat_N"/>
</dbReference>
<dbReference type="PANTHER" id="PTHR21089:SF1">
    <property type="entry name" value="BIFUNCTIONAL 3-DEHYDROQUINATE DEHYDRATASE_SHIKIMATE DEHYDROGENASE, CHLOROPLASTIC"/>
    <property type="match status" value="1"/>
</dbReference>
<feature type="domain" description="Pyrroline-5-carboxylate reductase catalytic N-terminal" evidence="3">
    <location>
        <begin position="139"/>
        <end position="211"/>
    </location>
</feature>
<name>A0ABW0B6T7_9ACTN</name>
<dbReference type="Proteomes" id="UP001596208">
    <property type="component" value="Unassembled WGS sequence"/>
</dbReference>
<comment type="pathway">
    <text evidence="1">Metabolic intermediate biosynthesis; chorismate biosynthesis; chorismate from D-erythrose 4-phosphate and phosphoenolpyruvate: step 4/7.</text>
</comment>
<keyword evidence="6" id="KW-1185">Reference proteome</keyword>
<dbReference type="Pfam" id="PF08501">
    <property type="entry name" value="Shikimate_dh_N"/>
    <property type="match status" value="1"/>
</dbReference>
<gene>
    <name evidence="5" type="ORF">ACFPRK_20600</name>
</gene>
<proteinExistence type="predicted"/>
<evidence type="ECO:0000256" key="1">
    <source>
        <dbReference type="ARBA" id="ARBA00004871"/>
    </source>
</evidence>
<dbReference type="EMBL" id="JBHSKI010000009">
    <property type="protein sequence ID" value="MFC5172970.1"/>
    <property type="molecule type" value="Genomic_DNA"/>
</dbReference>
<keyword evidence="2" id="KW-0057">Aromatic amino acid biosynthesis</keyword>
<dbReference type="InterPro" id="IPR013708">
    <property type="entry name" value="Shikimate_DH-bd_N"/>
</dbReference>
<organism evidence="5 6">
    <name type="scientific">Streptomyces mutomycini</name>
    <dbReference type="NCBI Taxonomy" id="284036"/>
    <lineage>
        <taxon>Bacteria</taxon>
        <taxon>Bacillati</taxon>
        <taxon>Actinomycetota</taxon>
        <taxon>Actinomycetes</taxon>
        <taxon>Kitasatosporales</taxon>
        <taxon>Streptomycetaceae</taxon>
        <taxon>Streptomyces</taxon>
    </lineage>
</organism>
<dbReference type="InterPro" id="IPR022893">
    <property type="entry name" value="Shikimate_DH_fam"/>
</dbReference>
<dbReference type="Gene3D" id="3.40.50.720">
    <property type="entry name" value="NAD(P)-binding Rossmann-like Domain"/>
    <property type="match status" value="1"/>
</dbReference>
<evidence type="ECO:0000259" key="4">
    <source>
        <dbReference type="Pfam" id="PF08501"/>
    </source>
</evidence>
<keyword evidence="2" id="KW-0028">Amino-acid biosynthesis</keyword>
<evidence type="ECO:0000259" key="3">
    <source>
        <dbReference type="Pfam" id="PF03807"/>
    </source>
</evidence>
<sequence length="279" mass="29237">MELVVPDLSGPVPISGSTRLYAVLGAPVEQVRAPSLLNPLFARLGIDAVLFPVHVEPDAFAGVLHGLTRMKNLDGILVTIPHKAAALRLADEVSPAAEVAGAVNALRREPDGRWSGENFDGAGFVRGLTEAGHLPGGRRIVLMGAGGAGSAIAAALLAAGAAHLTVCDPDAARLRELVARLEEHWPGRATGEADPPLGEADIVVNATPLGMRPDDPQPFSVRGLPPRCVVADVIMKPRETALLKAAAALGHPIHHGAHMLDHQLDLYRTFFRLDAPPGQ</sequence>
<dbReference type="SUPFAM" id="SSF53223">
    <property type="entry name" value="Aminoacid dehydrogenase-like, N-terminal domain"/>
    <property type="match status" value="1"/>
</dbReference>
<dbReference type="SUPFAM" id="SSF51735">
    <property type="entry name" value="NAD(P)-binding Rossmann-fold domains"/>
    <property type="match status" value="1"/>
</dbReference>
<evidence type="ECO:0000313" key="5">
    <source>
        <dbReference type="EMBL" id="MFC5172970.1"/>
    </source>
</evidence>
<feature type="domain" description="Shikimate dehydrogenase substrate binding N-terminal" evidence="4">
    <location>
        <begin position="23"/>
        <end position="105"/>
    </location>
</feature>